<organism evidence="2 3">
    <name type="scientific">Mytilus coruscus</name>
    <name type="common">Sea mussel</name>
    <dbReference type="NCBI Taxonomy" id="42192"/>
    <lineage>
        <taxon>Eukaryota</taxon>
        <taxon>Metazoa</taxon>
        <taxon>Spiralia</taxon>
        <taxon>Lophotrochozoa</taxon>
        <taxon>Mollusca</taxon>
        <taxon>Bivalvia</taxon>
        <taxon>Autobranchia</taxon>
        <taxon>Pteriomorphia</taxon>
        <taxon>Mytilida</taxon>
        <taxon>Mytiloidea</taxon>
        <taxon>Mytilidae</taxon>
        <taxon>Mytilinae</taxon>
        <taxon>Mytilus</taxon>
    </lineage>
</organism>
<evidence type="ECO:0000313" key="2">
    <source>
        <dbReference type="EMBL" id="CAC5411874.1"/>
    </source>
</evidence>
<dbReference type="InterPro" id="IPR003609">
    <property type="entry name" value="Pan_app"/>
</dbReference>
<dbReference type="Pfam" id="PF00024">
    <property type="entry name" value="PAN_1"/>
    <property type="match status" value="1"/>
</dbReference>
<proteinExistence type="predicted"/>
<protein>
    <recommendedName>
        <fullName evidence="1">Apple domain-containing protein</fullName>
    </recommendedName>
</protein>
<keyword evidence="3" id="KW-1185">Reference proteome</keyword>
<name>A0A6J8DX56_MYTCO</name>
<dbReference type="AlphaFoldDB" id="A0A6J8DX56"/>
<feature type="domain" description="Apple" evidence="1">
    <location>
        <begin position="258"/>
        <end position="307"/>
    </location>
</feature>
<sequence>MWEPRTRREAEEACFALNYNLIHVTPPVRDKMENAWQFLNDNGNSTLQLTIEFWANHSQDNSRSKGQIQYDKFPSTYHPSALCVKIVYEVHNTRFGWVPSDCDDQTAKAGTCCNQGVLYKDHYKALLVLKKNNWYAADHICKQEGGTLFDLSNQIMQFIKVYFDIPPWEEEKYFSYVTEFWSALSVKESQDLEMCTLSRVIRPQPAVLQIESHLDSCEKAKHMAICMKPTGRQFFYGYLKNIFLAENTVFLNTTSIEKTTTECIEECNGFNKVGVTCMGFNFDTRSSTCRHFEDTITREYRYDPSLSIALYLALPITRMYSYIITYGSSK</sequence>
<reference evidence="2 3" key="1">
    <citation type="submission" date="2020-06" db="EMBL/GenBank/DDBJ databases">
        <authorList>
            <person name="Li R."/>
            <person name="Bekaert M."/>
        </authorList>
    </citation>
    <scope>NUCLEOTIDE SEQUENCE [LARGE SCALE GENOMIC DNA]</scope>
    <source>
        <strain evidence="3">wild</strain>
    </source>
</reference>
<evidence type="ECO:0000259" key="1">
    <source>
        <dbReference type="Pfam" id="PF00024"/>
    </source>
</evidence>
<dbReference type="EMBL" id="CACVKT020007918">
    <property type="protein sequence ID" value="CAC5411874.1"/>
    <property type="molecule type" value="Genomic_DNA"/>
</dbReference>
<gene>
    <name evidence="2" type="ORF">MCOR_44915</name>
</gene>
<evidence type="ECO:0000313" key="3">
    <source>
        <dbReference type="Proteomes" id="UP000507470"/>
    </source>
</evidence>
<dbReference type="Proteomes" id="UP000507470">
    <property type="component" value="Unassembled WGS sequence"/>
</dbReference>
<accession>A0A6J8DX56</accession>